<reference evidence="2" key="1">
    <citation type="submission" date="2022-11" db="UniProtKB">
        <authorList>
            <consortium name="WormBaseParasite"/>
        </authorList>
    </citation>
    <scope>IDENTIFICATION</scope>
</reference>
<dbReference type="WBParaSite" id="nRc.2.0.1.t04997-RA">
    <property type="protein sequence ID" value="nRc.2.0.1.t04997-RA"/>
    <property type="gene ID" value="nRc.2.0.1.g04997"/>
</dbReference>
<evidence type="ECO:0000313" key="1">
    <source>
        <dbReference type="Proteomes" id="UP000887565"/>
    </source>
</evidence>
<accession>A0A915HUB6</accession>
<name>A0A915HUB6_ROMCU</name>
<dbReference type="AlphaFoldDB" id="A0A915HUB6"/>
<keyword evidence="1" id="KW-1185">Reference proteome</keyword>
<protein>
    <submittedName>
        <fullName evidence="2">Uncharacterized protein</fullName>
    </submittedName>
</protein>
<sequence>MSESSRSSLSPPLSAVGEFHHNMMPNETVDIQIYIPFLSVQALKTSINQMLLKNVQNKDENMQ</sequence>
<dbReference type="Proteomes" id="UP000887565">
    <property type="component" value="Unplaced"/>
</dbReference>
<proteinExistence type="predicted"/>
<organism evidence="1 2">
    <name type="scientific">Romanomermis culicivorax</name>
    <name type="common">Nematode worm</name>
    <dbReference type="NCBI Taxonomy" id="13658"/>
    <lineage>
        <taxon>Eukaryota</taxon>
        <taxon>Metazoa</taxon>
        <taxon>Ecdysozoa</taxon>
        <taxon>Nematoda</taxon>
        <taxon>Enoplea</taxon>
        <taxon>Dorylaimia</taxon>
        <taxon>Mermithida</taxon>
        <taxon>Mermithoidea</taxon>
        <taxon>Mermithidae</taxon>
        <taxon>Romanomermis</taxon>
    </lineage>
</organism>
<evidence type="ECO:0000313" key="2">
    <source>
        <dbReference type="WBParaSite" id="nRc.2.0.1.t04997-RA"/>
    </source>
</evidence>